<organism evidence="1 2">
    <name type="scientific">Mycolicibacterium septicum</name>
    <dbReference type="NCBI Taxonomy" id="98668"/>
    <lineage>
        <taxon>Bacteria</taxon>
        <taxon>Bacillati</taxon>
        <taxon>Actinomycetota</taxon>
        <taxon>Actinomycetes</taxon>
        <taxon>Mycobacteriales</taxon>
        <taxon>Mycobacteriaceae</taxon>
        <taxon>Mycolicibacterium</taxon>
    </lineage>
</organism>
<proteinExistence type="predicted"/>
<keyword evidence="2" id="KW-1185">Reference proteome</keyword>
<accession>A0ABW9M180</accession>
<dbReference type="RefSeq" id="WP_409551381.1">
    <property type="nucleotide sequence ID" value="NZ_JBKBDE010000007.1"/>
</dbReference>
<reference evidence="1 2" key="1">
    <citation type="submission" date="2024-12" db="EMBL/GenBank/DDBJ databases">
        <title>The coexistence of Mycolicibacterium septicum and Mycolicibacterium nivoides in clinical samples.</title>
        <authorList>
            <person name="Wang C."/>
            <person name="Feng Y."/>
            <person name="Zong Z."/>
        </authorList>
    </citation>
    <scope>NUCLEOTIDE SEQUENCE [LARGE SCALE GENOMIC DNA]</scope>
    <source>
        <strain evidence="1 2">120310</strain>
    </source>
</reference>
<name>A0ABW9M180_9MYCO</name>
<evidence type="ECO:0000313" key="2">
    <source>
        <dbReference type="Proteomes" id="UP001635817"/>
    </source>
</evidence>
<sequence>MYRPDGGVMPIAGFWRKRTALRWAEAHAEPDHHLEVHRFGWWSADAAGQTKAADPASGCQGSDDRR</sequence>
<gene>
    <name evidence="1" type="ORF">ACK4CP_21655</name>
</gene>
<dbReference type="EMBL" id="JBKBDE010000007">
    <property type="protein sequence ID" value="MFN6553017.1"/>
    <property type="molecule type" value="Genomic_DNA"/>
</dbReference>
<evidence type="ECO:0000313" key="1">
    <source>
        <dbReference type="EMBL" id="MFN6553017.1"/>
    </source>
</evidence>
<dbReference type="Proteomes" id="UP001635817">
    <property type="component" value="Unassembled WGS sequence"/>
</dbReference>
<protein>
    <submittedName>
        <fullName evidence="1">Uncharacterized protein</fullName>
    </submittedName>
</protein>
<comment type="caution">
    <text evidence="1">The sequence shown here is derived from an EMBL/GenBank/DDBJ whole genome shotgun (WGS) entry which is preliminary data.</text>
</comment>